<feature type="compositionally biased region" description="Acidic residues" evidence="2">
    <location>
        <begin position="173"/>
        <end position="200"/>
    </location>
</feature>
<evidence type="ECO:0000256" key="2">
    <source>
        <dbReference type="SAM" id="MobiDB-lite"/>
    </source>
</evidence>
<evidence type="ECO:0000313" key="4">
    <source>
        <dbReference type="EMBL" id="RCV29839.1"/>
    </source>
</evidence>
<dbReference type="EMBL" id="CM003533">
    <property type="protein sequence ID" value="RCV29839.1"/>
    <property type="molecule type" value="Genomic_DNA"/>
</dbReference>
<evidence type="ECO:0000256" key="1">
    <source>
        <dbReference type="PROSITE-ProRule" id="PRU00175"/>
    </source>
</evidence>
<dbReference type="InterPro" id="IPR013083">
    <property type="entry name" value="Znf_RING/FYVE/PHD"/>
</dbReference>
<feature type="compositionally biased region" description="Basic and acidic residues" evidence="2">
    <location>
        <begin position="62"/>
        <end position="78"/>
    </location>
</feature>
<dbReference type="InterPro" id="IPR001841">
    <property type="entry name" value="Znf_RING"/>
</dbReference>
<dbReference type="Gene3D" id="3.30.40.10">
    <property type="entry name" value="Zinc/RING finger domain, C3HC4 (zinc finger)"/>
    <property type="match status" value="1"/>
</dbReference>
<evidence type="ECO:0000259" key="3">
    <source>
        <dbReference type="PROSITE" id="PS50089"/>
    </source>
</evidence>
<sequence length="503" mass="54718">MALGGTPSTSLSHSFPPLPPGLSPTLEQQHGLAVEAASGGAPRGWTAAGGAHGLPQRAAAARQERTASPRPARADGGGRHALLSGRGLRPIEFDLLPTSLFDPTRRSQFVVYVDVDMDAEEMGEDEEYEPLTEESLVERYDSDHGDEDEEAGVEYEFLEPLTEEDAAERYDSDNGEDDGDGDGEAGLEYEFYEPLTEEEVAERYDSDNDDGDDEEEEDLPRPSKESDGETSKRWWDSMALVAAPAGLIVPDGVSLGPPRFAAVKNTAGFMRIAAAEAATTGSHHEGSREIVVLYRYTRFSRTWSGRRGVEACRRTKMHWLRFAVPPAGDMASSLAWAGASLSPLIYPGLFRRELRDLWSGLAAPAVTAAAIPPGAARLQVVVDAGILRREDHTAERMEHMRGALEDIMGEAWPEYYHVGMELNLPEPVRRREDDGGGAPPPAKRRRIVAVEEECCLCLDPLESGLAAWPGCGHVFHGGCVEETLAGRETCPLCRHKLSDALVC</sequence>
<dbReference type="Pfam" id="PF13639">
    <property type="entry name" value="zf-RING_2"/>
    <property type="match status" value="1"/>
</dbReference>
<feature type="compositionally biased region" description="Basic and acidic residues" evidence="2">
    <location>
        <begin position="219"/>
        <end position="232"/>
    </location>
</feature>
<dbReference type="PANTHER" id="PTHR22765">
    <property type="entry name" value="RING FINGER AND PROTEASE ASSOCIATED DOMAIN-CONTAINING"/>
    <property type="match status" value="1"/>
</dbReference>
<feature type="compositionally biased region" description="Acidic residues" evidence="2">
    <location>
        <begin position="144"/>
        <end position="166"/>
    </location>
</feature>
<dbReference type="PANTHER" id="PTHR22765:SF307">
    <property type="entry name" value="OS06G0687200 PROTEIN"/>
    <property type="match status" value="1"/>
</dbReference>
<dbReference type="STRING" id="4555.A0A368RI06"/>
<gene>
    <name evidence="4" type="ORF">SETIT_6G045400v2</name>
</gene>
<dbReference type="SMART" id="SM00184">
    <property type="entry name" value="RING"/>
    <property type="match status" value="1"/>
</dbReference>
<feature type="compositionally biased region" description="Acidic residues" evidence="2">
    <location>
        <begin position="207"/>
        <end position="218"/>
    </location>
</feature>
<dbReference type="AlphaFoldDB" id="A0A368RI06"/>
<dbReference type="GO" id="GO:0008270">
    <property type="term" value="F:zinc ion binding"/>
    <property type="evidence" value="ECO:0007669"/>
    <property type="project" value="UniProtKB-KW"/>
</dbReference>
<reference evidence="4" key="2">
    <citation type="submission" date="2015-07" db="EMBL/GenBank/DDBJ databases">
        <authorList>
            <person name="Noorani M."/>
        </authorList>
    </citation>
    <scope>NUCLEOTIDE SEQUENCE</scope>
    <source>
        <strain evidence="4">Yugu1</strain>
    </source>
</reference>
<dbReference type="OrthoDB" id="620960at2759"/>
<feature type="region of interest" description="Disordered" evidence="2">
    <location>
        <begin position="1"/>
        <end position="83"/>
    </location>
</feature>
<feature type="compositionally biased region" description="Polar residues" evidence="2">
    <location>
        <begin position="1"/>
        <end position="13"/>
    </location>
</feature>
<accession>A0A368RI06</accession>
<protein>
    <recommendedName>
        <fullName evidence="3">RING-type domain-containing protein</fullName>
    </recommendedName>
</protein>
<dbReference type="SUPFAM" id="SSF57850">
    <property type="entry name" value="RING/U-box"/>
    <property type="match status" value="1"/>
</dbReference>
<feature type="domain" description="RING-type" evidence="3">
    <location>
        <begin position="454"/>
        <end position="494"/>
    </location>
</feature>
<keyword evidence="1" id="KW-0863">Zinc-finger</keyword>
<name>A0A368RI06_SETIT</name>
<feature type="region of interest" description="Disordered" evidence="2">
    <location>
        <begin position="140"/>
        <end position="232"/>
    </location>
</feature>
<dbReference type="PROSITE" id="PS50089">
    <property type="entry name" value="ZF_RING_2"/>
    <property type="match status" value="1"/>
</dbReference>
<keyword evidence="1" id="KW-0862">Zinc</keyword>
<organism evidence="4">
    <name type="scientific">Setaria italica</name>
    <name type="common">Foxtail millet</name>
    <name type="synonym">Panicum italicum</name>
    <dbReference type="NCBI Taxonomy" id="4555"/>
    <lineage>
        <taxon>Eukaryota</taxon>
        <taxon>Viridiplantae</taxon>
        <taxon>Streptophyta</taxon>
        <taxon>Embryophyta</taxon>
        <taxon>Tracheophyta</taxon>
        <taxon>Spermatophyta</taxon>
        <taxon>Magnoliopsida</taxon>
        <taxon>Liliopsida</taxon>
        <taxon>Poales</taxon>
        <taxon>Poaceae</taxon>
        <taxon>PACMAD clade</taxon>
        <taxon>Panicoideae</taxon>
        <taxon>Panicodae</taxon>
        <taxon>Paniceae</taxon>
        <taxon>Cenchrinae</taxon>
        <taxon>Setaria</taxon>
    </lineage>
</organism>
<reference evidence="4" key="1">
    <citation type="journal article" date="2012" name="Nat. Biotechnol.">
        <title>Reference genome sequence of the model plant Setaria.</title>
        <authorList>
            <person name="Bennetzen J.L."/>
            <person name="Schmutz J."/>
            <person name="Wang H."/>
            <person name="Percifield R."/>
            <person name="Hawkins J."/>
            <person name="Pontaroli A.C."/>
            <person name="Estep M."/>
            <person name="Feng L."/>
            <person name="Vaughn J.N."/>
            <person name="Grimwood J."/>
            <person name="Jenkins J."/>
            <person name="Barry K."/>
            <person name="Lindquist E."/>
            <person name="Hellsten U."/>
            <person name="Deshpande S."/>
            <person name="Wang X."/>
            <person name="Wu X."/>
            <person name="Mitros T."/>
            <person name="Triplett J."/>
            <person name="Yang X."/>
            <person name="Ye C.Y."/>
            <person name="Mauro-Herrera M."/>
            <person name="Wang L."/>
            <person name="Li P."/>
            <person name="Sharma M."/>
            <person name="Sharma R."/>
            <person name="Ronald P.C."/>
            <person name="Panaud O."/>
            <person name="Kellogg E.A."/>
            <person name="Brutnell T.P."/>
            <person name="Doust A.N."/>
            <person name="Tuskan G.A."/>
            <person name="Rokhsar D."/>
            <person name="Devos K.M."/>
        </authorList>
    </citation>
    <scope>NUCLEOTIDE SEQUENCE [LARGE SCALE GENOMIC DNA]</scope>
    <source>
        <strain evidence="4">Yugu1</strain>
    </source>
</reference>
<dbReference type="InterPro" id="IPR051826">
    <property type="entry name" value="E3_ubiquitin-ligase_domain"/>
</dbReference>
<keyword evidence="1" id="KW-0479">Metal-binding</keyword>
<proteinExistence type="predicted"/>